<dbReference type="Proteomes" id="UP000187209">
    <property type="component" value="Unassembled WGS sequence"/>
</dbReference>
<proteinExistence type="predicted"/>
<evidence type="ECO:0000256" key="1">
    <source>
        <dbReference type="SAM" id="Coils"/>
    </source>
</evidence>
<keyword evidence="1" id="KW-0175">Coiled coil</keyword>
<sequence length="239" mass="27143">MDLFLKSKCSQLQNLIFISIFLKLPDTPDISLLEFFKNTISSLSKNSLKSKEQLESICEMLTIKLEAKEKLKESHQNYDCDIEKMTKDSKQFSLKGGAKKKNHTKINGLPKNQRIIKSPSKRRKIDETEENLEKGFSQEVLKKLSSPRKKLSGSRNKSVVIEAKVNKQEKSQANGRSKSLDKKKNVKFDLDSISVKLFDKRMIVSQTSTVAFTKPGKGILKTKIIAKGKTNPNKHKNKS</sequence>
<evidence type="ECO:0000313" key="4">
    <source>
        <dbReference type="Proteomes" id="UP000187209"/>
    </source>
</evidence>
<name>A0A1R2CVU5_9CILI</name>
<comment type="caution">
    <text evidence="3">The sequence shown here is derived from an EMBL/GenBank/DDBJ whole genome shotgun (WGS) entry which is preliminary data.</text>
</comment>
<feature type="region of interest" description="Disordered" evidence="2">
    <location>
        <begin position="91"/>
        <end position="112"/>
    </location>
</feature>
<evidence type="ECO:0000256" key="2">
    <source>
        <dbReference type="SAM" id="MobiDB-lite"/>
    </source>
</evidence>
<feature type="coiled-coil region" evidence="1">
    <location>
        <begin position="51"/>
        <end position="88"/>
    </location>
</feature>
<dbReference type="AlphaFoldDB" id="A0A1R2CVU5"/>
<organism evidence="3 4">
    <name type="scientific">Stentor coeruleus</name>
    <dbReference type="NCBI Taxonomy" id="5963"/>
    <lineage>
        <taxon>Eukaryota</taxon>
        <taxon>Sar</taxon>
        <taxon>Alveolata</taxon>
        <taxon>Ciliophora</taxon>
        <taxon>Postciliodesmatophora</taxon>
        <taxon>Heterotrichea</taxon>
        <taxon>Heterotrichida</taxon>
        <taxon>Stentoridae</taxon>
        <taxon>Stentor</taxon>
    </lineage>
</organism>
<gene>
    <name evidence="3" type="ORF">SteCoe_3923</name>
</gene>
<dbReference type="EMBL" id="MPUH01000048">
    <property type="protein sequence ID" value="OMJ93110.1"/>
    <property type="molecule type" value="Genomic_DNA"/>
</dbReference>
<reference evidence="3 4" key="1">
    <citation type="submission" date="2016-11" db="EMBL/GenBank/DDBJ databases">
        <title>The macronuclear genome of Stentor coeruleus: a giant cell with tiny introns.</title>
        <authorList>
            <person name="Slabodnick M."/>
            <person name="Ruby J.G."/>
            <person name="Reiff S.B."/>
            <person name="Swart E.C."/>
            <person name="Gosai S."/>
            <person name="Prabakaran S."/>
            <person name="Witkowska E."/>
            <person name="Larue G.E."/>
            <person name="Fisher S."/>
            <person name="Freeman R.M."/>
            <person name="Gunawardena J."/>
            <person name="Chu W."/>
            <person name="Stover N.A."/>
            <person name="Gregory B.D."/>
            <person name="Nowacki M."/>
            <person name="Derisi J."/>
            <person name="Roy S.W."/>
            <person name="Marshall W.F."/>
            <person name="Sood P."/>
        </authorList>
    </citation>
    <scope>NUCLEOTIDE SEQUENCE [LARGE SCALE GENOMIC DNA]</scope>
    <source>
        <strain evidence="3">WM001</strain>
    </source>
</reference>
<evidence type="ECO:0000313" key="3">
    <source>
        <dbReference type="EMBL" id="OMJ93110.1"/>
    </source>
</evidence>
<keyword evidence="4" id="KW-1185">Reference proteome</keyword>
<protein>
    <submittedName>
        <fullName evidence="3">Uncharacterized protein</fullName>
    </submittedName>
</protein>
<accession>A0A1R2CVU5</accession>